<dbReference type="OrthoDB" id="2696637at2"/>
<dbReference type="GO" id="GO:0016787">
    <property type="term" value="F:hydrolase activity"/>
    <property type="evidence" value="ECO:0007669"/>
    <property type="project" value="UniProtKB-KW"/>
</dbReference>
<proteinExistence type="predicted"/>
<dbReference type="PANTHER" id="PTHR30619">
    <property type="entry name" value="DNA INTERNALIZATION/COMPETENCE PROTEIN COMEC/REC2"/>
    <property type="match status" value="1"/>
</dbReference>
<dbReference type="InterPro" id="IPR036866">
    <property type="entry name" value="RibonucZ/Hydroxyglut_hydro"/>
</dbReference>
<gene>
    <name evidence="1" type="ORF">DFO73_103212</name>
</gene>
<dbReference type="SUPFAM" id="SSF56281">
    <property type="entry name" value="Metallo-hydrolase/oxidoreductase"/>
    <property type="match status" value="1"/>
</dbReference>
<dbReference type="EMBL" id="QGTW01000003">
    <property type="protein sequence ID" value="PWW30328.1"/>
    <property type="molecule type" value="Genomic_DNA"/>
</dbReference>
<evidence type="ECO:0000313" key="2">
    <source>
        <dbReference type="Proteomes" id="UP000247150"/>
    </source>
</evidence>
<protein>
    <submittedName>
        <fullName evidence="1">Beta-lactamase superfamily II metal-dependent hydrolase</fullName>
    </submittedName>
</protein>
<accession>A0A2V3A140</accession>
<name>A0A2V3A140_9BACI</name>
<dbReference type="PANTHER" id="PTHR30619:SF1">
    <property type="entry name" value="RECOMBINATION PROTEIN 2"/>
    <property type="match status" value="1"/>
</dbReference>
<keyword evidence="1" id="KW-0378">Hydrolase</keyword>
<dbReference type="AlphaFoldDB" id="A0A2V3A140"/>
<reference evidence="1 2" key="1">
    <citation type="submission" date="2018-05" db="EMBL/GenBank/DDBJ databases">
        <title>Freshwater and sediment microbial communities from various areas in North America, analyzing microbe dynamics in response to fracking.</title>
        <authorList>
            <person name="Lamendella R."/>
        </authorList>
    </citation>
    <scope>NUCLEOTIDE SEQUENCE [LARGE SCALE GENOMIC DNA]</scope>
    <source>
        <strain evidence="1 2">15_TX</strain>
    </source>
</reference>
<evidence type="ECO:0000313" key="1">
    <source>
        <dbReference type="EMBL" id="PWW30328.1"/>
    </source>
</evidence>
<dbReference type="Proteomes" id="UP000247150">
    <property type="component" value="Unassembled WGS sequence"/>
</dbReference>
<dbReference type="RefSeq" id="WP_110064202.1">
    <property type="nucleotide sequence ID" value="NZ_QGTW01000003.1"/>
</dbReference>
<comment type="caution">
    <text evidence="1">The sequence shown here is derived from an EMBL/GenBank/DDBJ whole genome shotgun (WGS) entry which is preliminary data.</text>
</comment>
<sequence length="283" mass="32133">MKVLFAFLLMFTNWYYIPKDSPAVPVKVESIDLKLKNDELAITFFSLSDGEASLIHHGNDQNILINTGGPGTEPELKKLLQLYRTNQISTIILTDEDLYNESSLAWLIKEYDVKQVIAGEPIASQLKEGKADLSDINIHVWSHDTKQQLLPGLHTEVLFEGIETGDGMDVSFTFARHRILFMNSTSDKAKEVFMKKDLSNVNIVKLPAFGKEGSISEQMVKHMDPQIAILFHKSSIKPASDLFGLLNDAWVDVYYTRKHGTVTIKFTDINYEVITIFQEEEYK</sequence>
<organism evidence="1 2">
    <name type="scientific">Cytobacillus oceanisediminis</name>
    <dbReference type="NCBI Taxonomy" id="665099"/>
    <lineage>
        <taxon>Bacteria</taxon>
        <taxon>Bacillati</taxon>
        <taxon>Bacillota</taxon>
        <taxon>Bacilli</taxon>
        <taxon>Bacillales</taxon>
        <taxon>Bacillaceae</taxon>
        <taxon>Cytobacillus</taxon>
    </lineage>
</organism>
<dbReference type="Gene3D" id="3.60.15.10">
    <property type="entry name" value="Ribonuclease Z/Hydroxyacylglutathione hydrolase-like"/>
    <property type="match status" value="1"/>
</dbReference>
<dbReference type="InterPro" id="IPR052159">
    <property type="entry name" value="Competence_DNA_uptake"/>
</dbReference>